<evidence type="ECO:0000256" key="4">
    <source>
        <dbReference type="ARBA" id="ARBA00023136"/>
    </source>
</evidence>
<keyword evidence="2 5" id="KW-0812">Transmembrane</keyword>
<dbReference type="InterPro" id="IPR007568">
    <property type="entry name" value="RTA1"/>
</dbReference>
<dbReference type="PANTHER" id="PTHR31465:SF13">
    <property type="entry name" value="RTA1 DOMAIN PROTEIN-RELATED"/>
    <property type="match status" value="1"/>
</dbReference>
<organism evidence="6 7">
    <name type="scientific">Lithohypha guttulata</name>
    <dbReference type="NCBI Taxonomy" id="1690604"/>
    <lineage>
        <taxon>Eukaryota</taxon>
        <taxon>Fungi</taxon>
        <taxon>Dikarya</taxon>
        <taxon>Ascomycota</taxon>
        <taxon>Pezizomycotina</taxon>
        <taxon>Eurotiomycetes</taxon>
        <taxon>Chaetothyriomycetidae</taxon>
        <taxon>Chaetothyriales</taxon>
        <taxon>Trichomeriaceae</taxon>
        <taxon>Lithohypha</taxon>
    </lineage>
</organism>
<evidence type="ECO:0000256" key="5">
    <source>
        <dbReference type="SAM" id="Phobius"/>
    </source>
</evidence>
<feature type="transmembrane region" description="Helical" evidence="5">
    <location>
        <begin position="153"/>
        <end position="173"/>
    </location>
</feature>
<proteinExistence type="predicted"/>
<dbReference type="EMBL" id="JAVRRJ010000002">
    <property type="protein sequence ID" value="KAK5088915.1"/>
    <property type="molecule type" value="Genomic_DNA"/>
</dbReference>
<evidence type="ECO:0000256" key="3">
    <source>
        <dbReference type="ARBA" id="ARBA00022989"/>
    </source>
</evidence>
<dbReference type="GO" id="GO:0016020">
    <property type="term" value="C:membrane"/>
    <property type="evidence" value="ECO:0007669"/>
    <property type="project" value="UniProtKB-SubCell"/>
</dbReference>
<evidence type="ECO:0000313" key="6">
    <source>
        <dbReference type="EMBL" id="KAK5088915.1"/>
    </source>
</evidence>
<evidence type="ECO:0000256" key="1">
    <source>
        <dbReference type="ARBA" id="ARBA00004141"/>
    </source>
</evidence>
<feature type="transmembrane region" description="Helical" evidence="5">
    <location>
        <begin position="42"/>
        <end position="59"/>
    </location>
</feature>
<dbReference type="AlphaFoldDB" id="A0AAN7Y8S9"/>
<reference evidence="6 7" key="1">
    <citation type="submission" date="2023-08" db="EMBL/GenBank/DDBJ databases">
        <title>Black Yeasts Isolated from many extreme environments.</title>
        <authorList>
            <person name="Coleine C."/>
            <person name="Stajich J.E."/>
            <person name="Selbmann L."/>
        </authorList>
    </citation>
    <scope>NUCLEOTIDE SEQUENCE [LARGE SCALE GENOMIC DNA]</scope>
    <source>
        <strain evidence="6 7">CCFEE 5910</strain>
    </source>
</reference>
<keyword evidence="4 5" id="KW-0472">Membrane</keyword>
<dbReference type="PANTHER" id="PTHR31465">
    <property type="entry name" value="PROTEIN RTA1-RELATED"/>
    <property type="match status" value="1"/>
</dbReference>
<dbReference type="Proteomes" id="UP001309876">
    <property type="component" value="Unassembled WGS sequence"/>
</dbReference>
<keyword evidence="3 5" id="KW-1133">Transmembrane helix</keyword>
<feature type="transmembrane region" description="Helical" evidence="5">
    <location>
        <begin position="71"/>
        <end position="93"/>
    </location>
</feature>
<dbReference type="Pfam" id="PF04479">
    <property type="entry name" value="RTA1"/>
    <property type="match status" value="1"/>
</dbReference>
<gene>
    <name evidence="6" type="ORF">LTR05_003138</name>
</gene>
<accession>A0AAN7Y8S9</accession>
<comment type="caution">
    <text evidence="6">The sequence shown here is derived from an EMBL/GenBank/DDBJ whole genome shotgun (WGS) entry which is preliminary data.</text>
</comment>
<evidence type="ECO:0000256" key="2">
    <source>
        <dbReference type="ARBA" id="ARBA00022692"/>
    </source>
</evidence>
<sequence length="335" mass="37467">MPGQARPPGPAHGASIAFAILFTISGTGHIWQNNLKYRSYRIGFLLPWAAFLFTAGFTLREYGSYNTNNLGVFIASQVLLFIAPPVYNGANYFIFGRALYYLPYLSLIHPGRVWTTFVALDAAADVVAANGVVRVANARAEPSAIKAGLDLVKISLFLLMGMFLAFMALNIHFHYRAVKAGVFNYKLKVIMYELYASNLLILLRNCFRTAAFFYPWHSLANGKEWPLWVFEFVPMVVNTYLMNIYPPAKYLPANHKIYLAMDGKTELEGPGMVDKRHFLWTLFDPFDVKGIVQGKDKKNRYWLSDGIGGPLIEAQSSGAELSVIHQGGQTVKTEA</sequence>
<protein>
    <submittedName>
        <fullName evidence="6">Uncharacterized protein</fullName>
    </submittedName>
</protein>
<evidence type="ECO:0000313" key="7">
    <source>
        <dbReference type="Proteomes" id="UP001309876"/>
    </source>
</evidence>
<keyword evidence="7" id="KW-1185">Reference proteome</keyword>
<feature type="transmembrane region" description="Helical" evidence="5">
    <location>
        <begin position="12"/>
        <end position="30"/>
    </location>
</feature>
<comment type="subcellular location">
    <subcellularLocation>
        <location evidence="1">Membrane</location>
        <topology evidence="1">Multi-pass membrane protein</topology>
    </subcellularLocation>
</comment>
<name>A0AAN7Y8S9_9EURO</name>